<keyword evidence="1" id="KW-0732">Signal</keyword>
<proteinExistence type="predicted"/>
<dbReference type="EMBL" id="BMYF01000022">
    <property type="protein sequence ID" value="GHB48493.1"/>
    <property type="molecule type" value="Genomic_DNA"/>
</dbReference>
<protein>
    <recommendedName>
        <fullName evidence="4">Outer membrane protein beta-barrel domain-containing protein</fullName>
    </recommendedName>
</protein>
<dbReference type="RefSeq" id="WP_189584928.1">
    <property type="nucleotide sequence ID" value="NZ_BMYF01000022.1"/>
</dbReference>
<dbReference type="Gene3D" id="2.40.160.20">
    <property type="match status" value="1"/>
</dbReference>
<name>A0A8J3D168_9BACT</name>
<evidence type="ECO:0000313" key="2">
    <source>
        <dbReference type="EMBL" id="GHB48493.1"/>
    </source>
</evidence>
<comment type="caution">
    <text evidence="2">The sequence shown here is derived from an EMBL/GenBank/DDBJ whole genome shotgun (WGS) entry which is preliminary data.</text>
</comment>
<feature type="signal peptide" evidence="1">
    <location>
        <begin position="1"/>
        <end position="22"/>
    </location>
</feature>
<dbReference type="AlphaFoldDB" id="A0A8J3D168"/>
<reference evidence="2" key="1">
    <citation type="journal article" date="2014" name="Int. J. Syst. Evol. Microbiol.">
        <title>Complete genome sequence of Corynebacterium casei LMG S-19264T (=DSM 44701T), isolated from a smear-ripened cheese.</title>
        <authorList>
            <consortium name="US DOE Joint Genome Institute (JGI-PGF)"/>
            <person name="Walter F."/>
            <person name="Albersmeier A."/>
            <person name="Kalinowski J."/>
            <person name="Ruckert C."/>
        </authorList>
    </citation>
    <scope>NUCLEOTIDE SEQUENCE</scope>
    <source>
        <strain evidence="2">KCTC 23224</strain>
    </source>
</reference>
<evidence type="ECO:0000256" key="1">
    <source>
        <dbReference type="SAM" id="SignalP"/>
    </source>
</evidence>
<dbReference type="Proteomes" id="UP000642809">
    <property type="component" value="Unassembled WGS sequence"/>
</dbReference>
<organism evidence="2 3">
    <name type="scientific">Mongoliitalea lutea</name>
    <dbReference type="NCBI Taxonomy" id="849756"/>
    <lineage>
        <taxon>Bacteria</taxon>
        <taxon>Pseudomonadati</taxon>
        <taxon>Bacteroidota</taxon>
        <taxon>Cytophagia</taxon>
        <taxon>Cytophagales</taxon>
        <taxon>Cyclobacteriaceae</taxon>
        <taxon>Mongoliitalea</taxon>
    </lineage>
</organism>
<evidence type="ECO:0008006" key="4">
    <source>
        <dbReference type="Google" id="ProtNLM"/>
    </source>
</evidence>
<feature type="chain" id="PRO_5035304436" description="Outer membrane protein beta-barrel domain-containing protein" evidence="1">
    <location>
        <begin position="23"/>
        <end position="200"/>
    </location>
</feature>
<dbReference type="InterPro" id="IPR011250">
    <property type="entry name" value="OMP/PagP_B-barrel"/>
</dbReference>
<sequence length="200" mass="21735">MRNILIIFVFLVVVAVPFSVQAQNGSIIAINYAPALPLGNTANFASNFTGRGVSFETYFMKTKNSGFGIELVTNGFADKRSNESVHAGTVTVTGNQFRAGSATSIMPTYIFVIGDNSTFKPFLSLGTGLSFLTHQRDMGIFVQRETATHVAVRPEVGAMFKISDYVGIKVSSKYYQTFGSEAIDAQSFIGFNLGFVMLNF</sequence>
<reference evidence="2" key="2">
    <citation type="submission" date="2020-09" db="EMBL/GenBank/DDBJ databases">
        <authorList>
            <person name="Sun Q."/>
            <person name="Kim S."/>
        </authorList>
    </citation>
    <scope>NUCLEOTIDE SEQUENCE</scope>
    <source>
        <strain evidence="2">KCTC 23224</strain>
    </source>
</reference>
<dbReference type="SUPFAM" id="SSF56925">
    <property type="entry name" value="OMPA-like"/>
    <property type="match status" value="1"/>
</dbReference>
<evidence type="ECO:0000313" key="3">
    <source>
        <dbReference type="Proteomes" id="UP000642809"/>
    </source>
</evidence>
<gene>
    <name evidence="2" type="ORF">GCM10008106_31640</name>
</gene>
<keyword evidence="3" id="KW-1185">Reference proteome</keyword>
<accession>A0A8J3D168</accession>